<reference evidence="2" key="1">
    <citation type="journal article" date="2019" name="Int. J. Syst. Evol. Microbiol.">
        <title>The Global Catalogue of Microorganisms (GCM) 10K type strain sequencing project: providing services to taxonomists for standard genome sequencing and annotation.</title>
        <authorList>
            <consortium name="The Broad Institute Genomics Platform"/>
            <consortium name="The Broad Institute Genome Sequencing Center for Infectious Disease"/>
            <person name="Wu L."/>
            <person name="Ma J."/>
        </authorList>
    </citation>
    <scope>NUCLEOTIDE SEQUENCE [LARGE SCALE GENOMIC DNA]</scope>
    <source>
        <strain evidence="2">KACC 14249</strain>
    </source>
</reference>
<protein>
    <recommendedName>
        <fullName evidence="3">THIF-type NAD/FAD binding fold domain-containing protein</fullName>
    </recommendedName>
</protein>
<name>A0ABW1J9K9_9ACTN</name>
<evidence type="ECO:0000313" key="1">
    <source>
        <dbReference type="EMBL" id="MFC6005593.1"/>
    </source>
</evidence>
<accession>A0ABW1J9K9</accession>
<dbReference type="EMBL" id="JBHSRD010000002">
    <property type="protein sequence ID" value="MFC6005593.1"/>
    <property type="molecule type" value="Genomic_DNA"/>
</dbReference>
<organism evidence="1 2">
    <name type="scientific">Angustibacter luteus</name>
    <dbReference type="NCBI Taxonomy" id="658456"/>
    <lineage>
        <taxon>Bacteria</taxon>
        <taxon>Bacillati</taxon>
        <taxon>Actinomycetota</taxon>
        <taxon>Actinomycetes</taxon>
        <taxon>Kineosporiales</taxon>
        <taxon>Kineosporiaceae</taxon>
    </lineage>
</organism>
<dbReference type="Gene3D" id="3.40.50.720">
    <property type="entry name" value="NAD(P)-binding Rossmann-like Domain"/>
    <property type="match status" value="1"/>
</dbReference>
<comment type="caution">
    <text evidence="1">The sequence shown here is derived from an EMBL/GenBank/DDBJ whole genome shotgun (WGS) entry which is preliminary data.</text>
</comment>
<dbReference type="RefSeq" id="WP_345716479.1">
    <property type="nucleotide sequence ID" value="NZ_BAABFP010000005.1"/>
</dbReference>
<sequence>MHDFGNAKVSRGRRILVLSSDEFGADVAGRLTGLGSVVVHDVSADTHPSSWPSADLIVLAGRDRPCVADAVDETSFQRGLPWFPVSVHGSEIQVGPVVRPGHSACHGCLTRGPEPRRAALPADEYAQDHVGIAVGMAYTAAREAFGELGATDVGGTVRVFSRAGGAHRRAGAVTAASADDDCRRCGGTAAPQPVGTAVS</sequence>
<gene>
    <name evidence="1" type="ORF">ACFQDO_00480</name>
</gene>
<evidence type="ECO:0000313" key="2">
    <source>
        <dbReference type="Proteomes" id="UP001596189"/>
    </source>
</evidence>
<keyword evidence="2" id="KW-1185">Reference proteome</keyword>
<proteinExistence type="predicted"/>
<evidence type="ECO:0008006" key="3">
    <source>
        <dbReference type="Google" id="ProtNLM"/>
    </source>
</evidence>
<dbReference type="Proteomes" id="UP001596189">
    <property type="component" value="Unassembled WGS sequence"/>
</dbReference>